<keyword evidence="2" id="KW-1133">Transmembrane helix</keyword>
<accession>A0ABV9ULE9</accession>
<keyword evidence="2" id="KW-0812">Transmembrane</keyword>
<evidence type="ECO:0000313" key="4">
    <source>
        <dbReference type="Proteomes" id="UP001595834"/>
    </source>
</evidence>
<feature type="transmembrane region" description="Helical" evidence="2">
    <location>
        <begin position="172"/>
        <end position="192"/>
    </location>
</feature>
<keyword evidence="4" id="KW-1185">Reference proteome</keyword>
<feature type="transmembrane region" description="Helical" evidence="2">
    <location>
        <begin position="121"/>
        <end position="140"/>
    </location>
</feature>
<comment type="caution">
    <text evidence="3">The sequence shown here is derived from an EMBL/GenBank/DDBJ whole genome shotgun (WGS) entry which is preliminary data.</text>
</comment>
<evidence type="ECO:0000256" key="2">
    <source>
        <dbReference type="SAM" id="Phobius"/>
    </source>
</evidence>
<name>A0ABV9ULE9_9ACTN</name>
<reference evidence="4" key="1">
    <citation type="journal article" date="2019" name="Int. J. Syst. Evol. Microbiol.">
        <title>The Global Catalogue of Microorganisms (GCM) 10K type strain sequencing project: providing services to taxonomists for standard genome sequencing and annotation.</title>
        <authorList>
            <consortium name="The Broad Institute Genomics Platform"/>
            <consortium name="The Broad Institute Genome Sequencing Center for Infectious Disease"/>
            <person name="Wu L."/>
            <person name="Ma J."/>
        </authorList>
    </citation>
    <scope>NUCLEOTIDE SEQUENCE [LARGE SCALE GENOMIC DNA]</scope>
    <source>
        <strain evidence="4">CCM 7224</strain>
    </source>
</reference>
<feature type="compositionally biased region" description="Acidic residues" evidence="1">
    <location>
        <begin position="87"/>
        <end position="104"/>
    </location>
</feature>
<evidence type="ECO:0000313" key="3">
    <source>
        <dbReference type="EMBL" id="MFC4956957.1"/>
    </source>
</evidence>
<feature type="region of interest" description="Disordered" evidence="1">
    <location>
        <begin position="1"/>
        <end position="114"/>
    </location>
</feature>
<dbReference type="EMBL" id="JBHSIZ010000012">
    <property type="protein sequence ID" value="MFC4956957.1"/>
    <property type="molecule type" value="Genomic_DNA"/>
</dbReference>
<keyword evidence="2" id="KW-0472">Membrane</keyword>
<feature type="transmembrane region" description="Helical" evidence="2">
    <location>
        <begin position="146"/>
        <end position="165"/>
    </location>
</feature>
<protein>
    <submittedName>
        <fullName evidence="3">DUF308 domain-containing protein</fullName>
    </submittedName>
</protein>
<organism evidence="3 4">
    <name type="scientific">Streptomyces mauvecolor</name>
    <dbReference type="NCBI Taxonomy" id="58345"/>
    <lineage>
        <taxon>Bacteria</taxon>
        <taxon>Bacillati</taxon>
        <taxon>Actinomycetota</taxon>
        <taxon>Actinomycetes</taxon>
        <taxon>Kitasatosporales</taxon>
        <taxon>Streptomycetaceae</taxon>
        <taxon>Streptomyces</taxon>
    </lineage>
</organism>
<feature type="compositionally biased region" description="Low complexity" evidence="1">
    <location>
        <begin position="42"/>
        <end position="55"/>
    </location>
</feature>
<gene>
    <name evidence="3" type="ORF">ACFPFX_11710</name>
</gene>
<dbReference type="RefSeq" id="WP_344380803.1">
    <property type="nucleotide sequence ID" value="NZ_BAAASQ010000056.1"/>
</dbReference>
<dbReference type="Proteomes" id="UP001595834">
    <property type="component" value="Unassembled WGS sequence"/>
</dbReference>
<evidence type="ECO:0000256" key="1">
    <source>
        <dbReference type="SAM" id="MobiDB-lite"/>
    </source>
</evidence>
<sequence length="193" mass="19973">MSTSDQEQAVDATPKARSASRATEASVPNQAPSRPPAERAPQEQGAEAAEAAEGAKVGGAAGDDAPSTPAELPKSQQLLDSAKNLDDPEPSGEPAEEPVDDSADDSERHGMAPRQARRIRMVAAGVLMAAMGVILVVRLATRSSVLVVGVYGLALILCGVVIELSRNGRTRLGSWLLVVGLAAALGMDWFVLP</sequence>
<proteinExistence type="predicted"/>
<feature type="compositionally biased region" description="Polar residues" evidence="1">
    <location>
        <begin position="20"/>
        <end position="32"/>
    </location>
</feature>